<evidence type="ECO:0000259" key="1">
    <source>
        <dbReference type="Pfam" id="PF01872"/>
    </source>
</evidence>
<dbReference type="PANTHER" id="PTHR38011:SF11">
    <property type="entry name" value="2,5-DIAMINO-6-RIBOSYLAMINO-4(3H)-PYRIMIDINONE 5'-PHOSPHATE REDUCTASE"/>
    <property type="match status" value="1"/>
</dbReference>
<dbReference type="HOGENOM" id="CLU_043966_3_1_11"/>
<organism evidence="2 3">
    <name type="scientific">Cryptosporangium arvum DSM 44712</name>
    <dbReference type="NCBI Taxonomy" id="927661"/>
    <lineage>
        <taxon>Bacteria</taxon>
        <taxon>Bacillati</taxon>
        <taxon>Actinomycetota</taxon>
        <taxon>Actinomycetes</taxon>
        <taxon>Cryptosporangiales</taxon>
        <taxon>Cryptosporangiaceae</taxon>
        <taxon>Cryptosporangium</taxon>
    </lineage>
</organism>
<gene>
    <name evidence="2" type="ORF">CryarDRAFT_2930</name>
</gene>
<dbReference type="RefSeq" id="WP_035851256.1">
    <property type="nucleotide sequence ID" value="NZ_KK073874.1"/>
</dbReference>
<dbReference type="AlphaFoldDB" id="A0A010YNR7"/>
<dbReference type="SUPFAM" id="SSF53597">
    <property type="entry name" value="Dihydrofolate reductase-like"/>
    <property type="match status" value="1"/>
</dbReference>
<name>A0A010YNR7_9ACTN</name>
<dbReference type="EMBL" id="JFBT01000001">
    <property type="protein sequence ID" value="EXG81810.1"/>
    <property type="molecule type" value="Genomic_DNA"/>
</dbReference>
<dbReference type="InterPro" id="IPR024072">
    <property type="entry name" value="DHFR-like_dom_sf"/>
</dbReference>
<evidence type="ECO:0000313" key="3">
    <source>
        <dbReference type="Proteomes" id="UP000021053"/>
    </source>
</evidence>
<dbReference type="PATRIC" id="fig|927661.3.peg.2892"/>
<dbReference type="Gene3D" id="3.40.430.10">
    <property type="entry name" value="Dihydrofolate Reductase, subunit A"/>
    <property type="match status" value="1"/>
</dbReference>
<dbReference type="Pfam" id="PF01872">
    <property type="entry name" value="RibD_C"/>
    <property type="match status" value="1"/>
</dbReference>
<reference evidence="2 3" key="1">
    <citation type="submission" date="2013-07" db="EMBL/GenBank/DDBJ databases">
        <authorList>
            <consortium name="DOE Joint Genome Institute"/>
            <person name="Eisen J."/>
            <person name="Huntemann M."/>
            <person name="Han J."/>
            <person name="Chen A."/>
            <person name="Kyrpides N."/>
            <person name="Mavromatis K."/>
            <person name="Markowitz V."/>
            <person name="Palaniappan K."/>
            <person name="Ivanova N."/>
            <person name="Schaumberg A."/>
            <person name="Pati A."/>
            <person name="Liolios K."/>
            <person name="Nordberg H.P."/>
            <person name="Cantor M.N."/>
            <person name="Hua S.X."/>
            <person name="Woyke T."/>
        </authorList>
    </citation>
    <scope>NUCLEOTIDE SEQUENCE [LARGE SCALE GENOMIC DNA]</scope>
    <source>
        <strain evidence="2 3">DSM 44712</strain>
    </source>
</reference>
<dbReference type="PANTHER" id="PTHR38011">
    <property type="entry name" value="DIHYDROFOLATE REDUCTASE FAMILY PROTEIN (AFU_ORTHOLOGUE AFUA_8G06820)"/>
    <property type="match status" value="1"/>
</dbReference>
<dbReference type="Proteomes" id="UP000021053">
    <property type="component" value="Unassembled WGS sequence"/>
</dbReference>
<comment type="caution">
    <text evidence="2">The sequence shown here is derived from an EMBL/GenBank/DDBJ whole genome shotgun (WGS) entry which is preliminary data.</text>
</comment>
<keyword evidence="3" id="KW-1185">Reference proteome</keyword>
<dbReference type="OrthoDB" id="2313602at2"/>
<protein>
    <submittedName>
        <fullName evidence="2">Dihydrofolate reductase</fullName>
    </submittedName>
</protein>
<dbReference type="InterPro" id="IPR002734">
    <property type="entry name" value="RibDG_C"/>
</dbReference>
<proteinExistence type="predicted"/>
<feature type="domain" description="Bacterial bifunctional deaminase-reductase C-terminal" evidence="1">
    <location>
        <begin position="6"/>
        <end position="158"/>
    </location>
</feature>
<evidence type="ECO:0000313" key="2">
    <source>
        <dbReference type="EMBL" id="EXG81810.1"/>
    </source>
</evidence>
<dbReference type="InterPro" id="IPR050765">
    <property type="entry name" value="Riboflavin_Biosynth_HTPR"/>
</dbReference>
<sequence>MGKLLYGATMSLDGFIAGPGDDMQWLRDFLGPDPVADELVAQVGSCLVGGRSYRGDDPNMGTEKEGPFGGAWEGPQFVLTHNPPDVAVPGITFVTDLATAVTASKAAAGDKYACIIGADVGRQCLEAGAVDDVLMFVAPILLGDGVPMFRHLGGAHIRLNPPRVHRTDHAVSLWYTVRR</sequence>
<accession>A0A010YNR7</accession>
<dbReference type="GO" id="GO:0008703">
    <property type="term" value="F:5-amino-6-(5-phosphoribosylamino)uracil reductase activity"/>
    <property type="evidence" value="ECO:0007669"/>
    <property type="project" value="InterPro"/>
</dbReference>
<dbReference type="GO" id="GO:0009231">
    <property type="term" value="P:riboflavin biosynthetic process"/>
    <property type="evidence" value="ECO:0007669"/>
    <property type="project" value="InterPro"/>
</dbReference>